<dbReference type="PANTHER" id="PTHR30073">
    <property type="entry name" value="ASPARTATE--AMMONIA LIGASE"/>
    <property type="match status" value="1"/>
</dbReference>
<keyword evidence="1 7" id="KW-0963">Cytoplasm</keyword>
<keyword evidence="6 7" id="KW-0061">Asparagine biosynthesis</keyword>
<dbReference type="SUPFAM" id="SSF55681">
    <property type="entry name" value="Class II aaRS and biotin synthetases"/>
    <property type="match status" value="1"/>
</dbReference>
<evidence type="ECO:0000256" key="4">
    <source>
        <dbReference type="ARBA" id="ARBA00022741"/>
    </source>
</evidence>
<dbReference type="PIRSF" id="PIRSF001555">
    <property type="entry name" value="Asp_ammon_ligase"/>
    <property type="match status" value="1"/>
</dbReference>
<dbReference type="STRING" id="1445607.JCM10512_4064"/>
<dbReference type="AlphaFoldDB" id="W4UWL7"/>
<comment type="pathway">
    <text evidence="7">Amino-acid biosynthesis; L-asparagine biosynthesis; L-asparagine from L-aspartate (ammonia route): step 1/1.</text>
</comment>
<keyword evidence="11" id="KW-1185">Reference proteome</keyword>
<dbReference type="GO" id="GO:0005829">
    <property type="term" value="C:cytosol"/>
    <property type="evidence" value="ECO:0007669"/>
    <property type="project" value="TreeGrafter"/>
</dbReference>
<evidence type="ECO:0000256" key="3">
    <source>
        <dbReference type="ARBA" id="ARBA00022605"/>
    </source>
</evidence>
<dbReference type="GO" id="GO:0005524">
    <property type="term" value="F:ATP binding"/>
    <property type="evidence" value="ECO:0007669"/>
    <property type="project" value="UniProtKB-UniRule"/>
</dbReference>
<dbReference type="HAMAP" id="MF_00555">
    <property type="entry name" value="AsnA"/>
    <property type="match status" value="1"/>
</dbReference>
<comment type="subcellular location">
    <subcellularLocation>
        <location evidence="7">Cytoplasm</location>
    </subcellularLocation>
</comment>
<dbReference type="InterPro" id="IPR006195">
    <property type="entry name" value="aa-tRNA-synth_II"/>
</dbReference>
<dbReference type="EC" id="6.3.1.1" evidence="7 8"/>
<evidence type="ECO:0000259" key="9">
    <source>
        <dbReference type="PROSITE" id="PS50862"/>
    </source>
</evidence>
<comment type="caution">
    <text evidence="10">The sequence shown here is derived from an EMBL/GenBank/DDBJ whole genome shotgun (WGS) entry which is preliminary data.</text>
</comment>
<dbReference type="CDD" id="cd00645">
    <property type="entry name" value="AsnA"/>
    <property type="match status" value="1"/>
</dbReference>
<comment type="similarity">
    <text evidence="7">Belongs to the class-II aminoacyl-tRNA synthetase family. AsnA subfamily.</text>
</comment>
<reference evidence="10 11" key="1">
    <citation type="journal article" date="2014" name="Genome Announc.">
        <title>Draft Genome Sequence of Bacteroides reticulotermitis Strain JCM 10512T, Isolated from the Gut of a Termite.</title>
        <authorList>
            <person name="Yuki M."/>
            <person name="Oshima K."/>
            <person name="Suda W."/>
            <person name="Sakamoto M."/>
            <person name="Iida T."/>
            <person name="Hattori M."/>
            <person name="Ohkuma M."/>
        </authorList>
    </citation>
    <scope>NUCLEOTIDE SEQUENCE [LARGE SCALE GENOMIC DNA]</scope>
    <source>
        <strain evidence="10 11">JCM 10512</strain>
    </source>
</reference>
<sequence>MVYQIDIILESFQYIYQYYSYLCRQLTFNKPMSYLIKPKNYQPLLDLKQTELGIKQIKEFFQLNLSSELRLRRVTAPLFVLKGMGINDDLNGVERPVSFPIKDLGDSQAEVVHSLAKWKRLTLADYNIEPGYGIYTDMNAIRSDEELGNLHSLYVDQWDWERVITEENRNVDFLKEIVNRIYAAMIRTEYMVYEMYPQIKPCLPQELYFIHSEELRQLYPDLEPKCREHAICKKYGAVFIIGIGCKLSDGKKHDGRAPDYDDYTSKGINDLPGLNGDLLLWDNVLQRSIELSSMGVRVDKTALERQLKEEHEEQRMELYFHKRLMEDSLPLSIGGGIGQSRLCMFYLRKAHIGEIQASIWPEDMRKECEELDIHLI</sequence>
<dbReference type="Proteomes" id="UP000019131">
    <property type="component" value="Unassembled WGS sequence"/>
</dbReference>
<dbReference type="InterPro" id="IPR004618">
    <property type="entry name" value="AsnA"/>
</dbReference>
<keyword evidence="5 7" id="KW-0067">ATP-binding</keyword>
<keyword evidence="4 7" id="KW-0547">Nucleotide-binding</keyword>
<accession>W4UWL7</accession>
<proteinExistence type="inferred from homology"/>
<dbReference type="EMBL" id="BAIV01000029">
    <property type="protein sequence ID" value="GAE85615.1"/>
    <property type="molecule type" value="Genomic_DNA"/>
</dbReference>
<dbReference type="Gene3D" id="3.30.930.10">
    <property type="entry name" value="Bira Bifunctional Protein, Domain 2"/>
    <property type="match status" value="1"/>
</dbReference>
<evidence type="ECO:0000256" key="6">
    <source>
        <dbReference type="ARBA" id="ARBA00022888"/>
    </source>
</evidence>
<dbReference type="GO" id="GO:0070981">
    <property type="term" value="P:L-asparagine biosynthetic process"/>
    <property type="evidence" value="ECO:0007669"/>
    <property type="project" value="UniProtKB-UniRule"/>
</dbReference>
<evidence type="ECO:0000313" key="11">
    <source>
        <dbReference type="Proteomes" id="UP000019131"/>
    </source>
</evidence>
<gene>
    <name evidence="7" type="primary">asnA</name>
    <name evidence="10" type="ORF">JCM10512_4064</name>
</gene>
<name>W4UWL7_9BACE</name>
<keyword evidence="2 7" id="KW-0436">Ligase</keyword>
<protein>
    <recommendedName>
        <fullName evidence="7 8">Aspartate--ammonia ligase</fullName>
        <ecNumber evidence="7 8">6.3.1.1</ecNumber>
    </recommendedName>
    <alternativeName>
        <fullName evidence="7">Asparagine synthetase A</fullName>
    </alternativeName>
</protein>
<evidence type="ECO:0000256" key="7">
    <source>
        <dbReference type="HAMAP-Rule" id="MF_00555"/>
    </source>
</evidence>
<feature type="domain" description="Aminoacyl-transfer RNA synthetases class-II family profile" evidence="9">
    <location>
        <begin position="134"/>
        <end position="361"/>
    </location>
</feature>
<organism evidence="10 11">
    <name type="scientific">Bacteroides reticulotermitis JCM 10512</name>
    <dbReference type="NCBI Taxonomy" id="1445607"/>
    <lineage>
        <taxon>Bacteria</taxon>
        <taxon>Pseudomonadati</taxon>
        <taxon>Bacteroidota</taxon>
        <taxon>Bacteroidia</taxon>
        <taxon>Bacteroidales</taxon>
        <taxon>Bacteroidaceae</taxon>
        <taxon>Bacteroides</taxon>
    </lineage>
</organism>
<dbReference type="PANTHER" id="PTHR30073:SF5">
    <property type="entry name" value="ASPARTATE--AMMONIA LIGASE"/>
    <property type="match status" value="1"/>
</dbReference>
<dbReference type="Pfam" id="PF03590">
    <property type="entry name" value="AsnA"/>
    <property type="match status" value="1"/>
</dbReference>
<dbReference type="NCBIfam" id="TIGR00669">
    <property type="entry name" value="asnA"/>
    <property type="match status" value="1"/>
</dbReference>
<evidence type="ECO:0000256" key="1">
    <source>
        <dbReference type="ARBA" id="ARBA00022490"/>
    </source>
</evidence>
<evidence type="ECO:0000256" key="8">
    <source>
        <dbReference type="NCBIfam" id="TIGR00669"/>
    </source>
</evidence>
<evidence type="ECO:0000313" key="10">
    <source>
        <dbReference type="EMBL" id="GAE85615.1"/>
    </source>
</evidence>
<comment type="catalytic activity">
    <reaction evidence="7">
        <text>L-aspartate + NH4(+) + ATP = L-asparagine + AMP + diphosphate + H(+)</text>
        <dbReference type="Rhea" id="RHEA:11372"/>
        <dbReference type="ChEBI" id="CHEBI:15378"/>
        <dbReference type="ChEBI" id="CHEBI:28938"/>
        <dbReference type="ChEBI" id="CHEBI:29991"/>
        <dbReference type="ChEBI" id="CHEBI:30616"/>
        <dbReference type="ChEBI" id="CHEBI:33019"/>
        <dbReference type="ChEBI" id="CHEBI:58048"/>
        <dbReference type="ChEBI" id="CHEBI:456215"/>
        <dbReference type="EC" id="6.3.1.1"/>
    </reaction>
</comment>
<dbReference type="GO" id="GO:0004071">
    <property type="term" value="F:aspartate-ammonia ligase activity"/>
    <property type="evidence" value="ECO:0007669"/>
    <property type="project" value="UniProtKB-UniRule"/>
</dbReference>
<evidence type="ECO:0000256" key="2">
    <source>
        <dbReference type="ARBA" id="ARBA00022598"/>
    </source>
</evidence>
<dbReference type="PROSITE" id="PS50862">
    <property type="entry name" value="AA_TRNA_LIGASE_II"/>
    <property type="match status" value="1"/>
</dbReference>
<keyword evidence="3 7" id="KW-0028">Amino-acid biosynthesis</keyword>
<dbReference type="InterPro" id="IPR045864">
    <property type="entry name" value="aa-tRNA-synth_II/BPL/LPL"/>
</dbReference>
<evidence type="ECO:0000256" key="5">
    <source>
        <dbReference type="ARBA" id="ARBA00022840"/>
    </source>
</evidence>
<dbReference type="UniPathway" id="UPA00134">
    <property type="reaction ID" value="UER00194"/>
</dbReference>